<name>A0A376AGD3_9HYPH</name>
<evidence type="ECO:0000259" key="1">
    <source>
        <dbReference type="PROSITE" id="PS51729"/>
    </source>
</evidence>
<dbReference type="Pfam" id="PF14542">
    <property type="entry name" value="Acetyltransf_CG"/>
    <property type="match status" value="1"/>
</dbReference>
<gene>
    <name evidence="2" type="ORF">RHIZ70_2599</name>
</gene>
<dbReference type="SUPFAM" id="SSF55729">
    <property type="entry name" value="Acyl-CoA N-acyltransferases (Nat)"/>
    <property type="match status" value="1"/>
</dbReference>
<proteinExistence type="predicted"/>
<dbReference type="AlphaFoldDB" id="A0A376AGD3"/>
<dbReference type="PANTHER" id="PTHR31435:SF10">
    <property type="entry name" value="BSR4717 PROTEIN"/>
    <property type="match status" value="1"/>
</dbReference>
<evidence type="ECO:0000313" key="2">
    <source>
        <dbReference type="EMBL" id="SSC66891.1"/>
    </source>
</evidence>
<reference evidence="3" key="1">
    <citation type="submission" date="2018-07" db="EMBL/GenBank/DDBJ databases">
        <authorList>
            <person name="Peiro R."/>
            <person name="Begona"/>
            <person name="Cbmso G."/>
            <person name="Lopez M."/>
            <person name="Gonzalez S."/>
        </authorList>
    </citation>
    <scope>NUCLEOTIDE SEQUENCE [LARGE SCALE GENOMIC DNA]</scope>
</reference>
<dbReference type="Proteomes" id="UP000254764">
    <property type="component" value="Unassembled WGS sequence"/>
</dbReference>
<dbReference type="OrthoDB" id="9800945at2"/>
<dbReference type="InterPro" id="IPR045057">
    <property type="entry name" value="Gcn5-rel_NAT"/>
</dbReference>
<dbReference type="STRING" id="1336235.GCA_000518785_02136"/>
<keyword evidence="3" id="KW-1185">Reference proteome</keyword>
<sequence length="95" mass="10434">MHITKEEAGSGGRYVGRFVEGEEPAVMTYSRASPSLIIVDHTEVPESMRGKGAGQALALFAIEEARRGGWKIIPLCPFFRAQAGRNPEWGDVIKF</sequence>
<accession>A0A376AGD3</accession>
<dbReference type="InterPro" id="IPR031165">
    <property type="entry name" value="GNAT_YJDJ"/>
</dbReference>
<protein>
    <recommendedName>
        <fullName evidence="1">N-acetyltransferase domain-containing protein</fullName>
    </recommendedName>
</protein>
<dbReference type="PANTHER" id="PTHR31435">
    <property type="entry name" value="PROTEIN NATD1"/>
    <property type="match status" value="1"/>
</dbReference>
<evidence type="ECO:0000313" key="3">
    <source>
        <dbReference type="Proteomes" id="UP000254764"/>
    </source>
</evidence>
<dbReference type="PROSITE" id="PS51729">
    <property type="entry name" value="GNAT_YJDJ"/>
    <property type="match status" value="1"/>
</dbReference>
<dbReference type="Gene3D" id="3.40.630.30">
    <property type="match status" value="1"/>
</dbReference>
<feature type="domain" description="N-acetyltransferase" evidence="1">
    <location>
        <begin position="6"/>
        <end position="94"/>
    </location>
</feature>
<organism evidence="2 3">
    <name type="scientific">Ciceribacter selenitireducens ATCC BAA-1503</name>
    <dbReference type="NCBI Taxonomy" id="1336235"/>
    <lineage>
        <taxon>Bacteria</taxon>
        <taxon>Pseudomonadati</taxon>
        <taxon>Pseudomonadota</taxon>
        <taxon>Alphaproteobacteria</taxon>
        <taxon>Hyphomicrobiales</taxon>
        <taxon>Rhizobiaceae</taxon>
        <taxon>Ciceribacter</taxon>
    </lineage>
</organism>
<dbReference type="InterPro" id="IPR016181">
    <property type="entry name" value="Acyl_CoA_acyltransferase"/>
</dbReference>
<dbReference type="EMBL" id="UEYP01000003">
    <property type="protein sequence ID" value="SSC66891.1"/>
    <property type="molecule type" value="Genomic_DNA"/>
</dbReference>
<dbReference type="RefSeq" id="WP_115669598.1">
    <property type="nucleotide sequence ID" value="NZ_UEYP01000003.1"/>
</dbReference>